<keyword evidence="6" id="KW-0695">RNA-directed DNA polymerase</keyword>
<keyword evidence="4" id="KW-0255">Endonuclease</keyword>
<protein>
    <recommendedName>
        <fullName evidence="7">Reverse transcriptase RNase H-like domain-containing protein</fullName>
    </recommendedName>
</protein>
<evidence type="ECO:0000313" key="8">
    <source>
        <dbReference type="EMBL" id="KAL3500319.1"/>
    </source>
</evidence>
<dbReference type="Proteomes" id="UP001630127">
    <property type="component" value="Unassembled WGS sequence"/>
</dbReference>
<dbReference type="Pfam" id="PF17917">
    <property type="entry name" value="RT_RNaseH"/>
    <property type="match status" value="1"/>
</dbReference>
<dbReference type="PANTHER" id="PTHR34072:SF57">
    <property type="entry name" value="RNA-DIRECTED DNA POLYMERASE"/>
    <property type="match status" value="1"/>
</dbReference>
<evidence type="ECO:0000256" key="1">
    <source>
        <dbReference type="ARBA" id="ARBA00022679"/>
    </source>
</evidence>
<evidence type="ECO:0000256" key="4">
    <source>
        <dbReference type="ARBA" id="ARBA00022759"/>
    </source>
</evidence>
<comment type="caution">
    <text evidence="8">The sequence shown here is derived from an EMBL/GenBank/DDBJ whole genome shotgun (WGS) entry which is preliminary data.</text>
</comment>
<proteinExistence type="predicted"/>
<dbReference type="GO" id="GO:0004519">
    <property type="term" value="F:endonuclease activity"/>
    <property type="evidence" value="ECO:0007669"/>
    <property type="project" value="UniProtKB-KW"/>
</dbReference>
<dbReference type="SUPFAM" id="SSF56672">
    <property type="entry name" value="DNA/RNA polymerases"/>
    <property type="match status" value="1"/>
</dbReference>
<evidence type="ECO:0000313" key="9">
    <source>
        <dbReference type="Proteomes" id="UP001630127"/>
    </source>
</evidence>
<dbReference type="InterPro" id="IPR043502">
    <property type="entry name" value="DNA/RNA_pol_sf"/>
</dbReference>
<gene>
    <name evidence="8" type="ORF">ACH5RR_039412</name>
</gene>
<dbReference type="AlphaFoldDB" id="A0ABD2Y1M9"/>
<reference evidence="8 9" key="1">
    <citation type="submission" date="2024-11" db="EMBL/GenBank/DDBJ databases">
        <title>A near-complete genome assembly of Cinchona calisaya.</title>
        <authorList>
            <person name="Lian D.C."/>
            <person name="Zhao X.W."/>
            <person name="Wei L."/>
        </authorList>
    </citation>
    <scope>NUCLEOTIDE SEQUENCE [LARGE SCALE GENOMIC DNA]</scope>
    <source>
        <tissue evidence="8">Nenye</tissue>
    </source>
</reference>
<dbReference type="InterPro" id="IPR041373">
    <property type="entry name" value="RT_RNaseH"/>
</dbReference>
<sequence length="104" mass="12115">MPKSWPKSPCYLLCIPNIGQCTMQLSHYRKRSLCNGFALEKFRSYLHGIEVIVFSNHTSLKHLLSKKDSKPRLIKWFLLLQELDPETKDKKGSENRVADLLSRL</sequence>
<accession>A0ABD2Y1M9</accession>
<feature type="domain" description="Reverse transcriptase RNase H-like" evidence="7">
    <location>
        <begin position="25"/>
        <end position="82"/>
    </location>
</feature>
<keyword evidence="9" id="KW-1185">Reference proteome</keyword>
<dbReference type="PANTHER" id="PTHR34072">
    <property type="entry name" value="ENZYMATIC POLYPROTEIN-RELATED"/>
    <property type="match status" value="1"/>
</dbReference>
<name>A0ABD2Y1M9_9GENT</name>
<organism evidence="8 9">
    <name type="scientific">Cinchona calisaya</name>
    <dbReference type="NCBI Taxonomy" id="153742"/>
    <lineage>
        <taxon>Eukaryota</taxon>
        <taxon>Viridiplantae</taxon>
        <taxon>Streptophyta</taxon>
        <taxon>Embryophyta</taxon>
        <taxon>Tracheophyta</taxon>
        <taxon>Spermatophyta</taxon>
        <taxon>Magnoliopsida</taxon>
        <taxon>eudicotyledons</taxon>
        <taxon>Gunneridae</taxon>
        <taxon>Pentapetalae</taxon>
        <taxon>asterids</taxon>
        <taxon>lamiids</taxon>
        <taxon>Gentianales</taxon>
        <taxon>Rubiaceae</taxon>
        <taxon>Cinchonoideae</taxon>
        <taxon>Cinchoneae</taxon>
        <taxon>Cinchona</taxon>
    </lineage>
</organism>
<dbReference type="GO" id="GO:0016787">
    <property type="term" value="F:hydrolase activity"/>
    <property type="evidence" value="ECO:0007669"/>
    <property type="project" value="UniProtKB-KW"/>
</dbReference>
<evidence type="ECO:0000256" key="6">
    <source>
        <dbReference type="ARBA" id="ARBA00022918"/>
    </source>
</evidence>
<evidence type="ECO:0000259" key="7">
    <source>
        <dbReference type="Pfam" id="PF17917"/>
    </source>
</evidence>
<keyword evidence="3" id="KW-0540">Nuclease</keyword>
<evidence type="ECO:0000256" key="3">
    <source>
        <dbReference type="ARBA" id="ARBA00022722"/>
    </source>
</evidence>
<evidence type="ECO:0000256" key="2">
    <source>
        <dbReference type="ARBA" id="ARBA00022695"/>
    </source>
</evidence>
<dbReference type="EMBL" id="JBJUIK010000016">
    <property type="protein sequence ID" value="KAL3500319.1"/>
    <property type="molecule type" value="Genomic_DNA"/>
</dbReference>
<keyword evidence="5" id="KW-0378">Hydrolase</keyword>
<dbReference type="GO" id="GO:0003964">
    <property type="term" value="F:RNA-directed DNA polymerase activity"/>
    <property type="evidence" value="ECO:0007669"/>
    <property type="project" value="UniProtKB-KW"/>
</dbReference>
<keyword evidence="2" id="KW-0548">Nucleotidyltransferase</keyword>
<evidence type="ECO:0000256" key="5">
    <source>
        <dbReference type="ARBA" id="ARBA00022801"/>
    </source>
</evidence>
<keyword evidence="1" id="KW-0808">Transferase</keyword>